<dbReference type="Pfam" id="PF00675">
    <property type="entry name" value="Peptidase_M16"/>
    <property type="match status" value="1"/>
</dbReference>
<name>A0A386H249_9CLOT</name>
<dbReference type="InterPro" id="IPR011249">
    <property type="entry name" value="Metalloenz_LuxS/M16"/>
</dbReference>
<evidence type="ECO:0000256" key="1">
    <source>
        <dbReference type="ARBA" id="ARBA00007261"/>
    </source>
</evidence>
<accession>A0A386H249</accession>
<dbReference type="SUPFAM" id="SSF63411">
    <property type="entry name" value="LuxS/MPP-like metallohydrolase"/>
    <property type="match status" value="2"/>
</dbReference>
<evidence type="ECO:0000259" key="3">
    <source>
        <dbReference type="Pfam" id="PF00675"/>
    </source>
</evidence>
<dbReference type="EMBL" id="CP032416">
    <property type="protein sequence ID" value="AYD39736.1"/>
    <property type="molecule type" value="Genomic_DNA"/>
</dbReference>
<dbReference type="KEGG" id="cfer:D4Z93_04050"/>
<dbReference type="InterPro" id="IPR011765">
    <property type="entry name" value="Pept_M16_N"/>
</dbReference>
<dbReference type="GO" id="GO:0004222">
    <property type="term" value="F:metalloendopeptidase activity"/>
    <property type="evidence" value="ECO:0007669"/>
    <property type="project" value="InterPro"/>
</dbReference>
<protein>
    <submittedName>
        <fullName evidence="5">Insulinase family protein</fullName>
    </submittedName>
</protein>
<evidence type="ECO:0000313" key="6">
    <source>
        <dbReference type="Proteomes" id="UP000266301"/>
    </source>
</evidence>
<dbReference type="PANTHER" id="PTHR11851">
    <property type="entry name" value="METALLOPROTEASE"/>
    <property type="match status" value="1"/>
</dbReference>
<dbReference type="PANTHER" id="PTHR11851:SF49">
    <property type="entry name" value="MITOCHONDRIAL-PROCESSING PEPTIDASE SUBUNIT ALPHA"/>
    <property type="match status" value="1"/>
</dbReference>
<gene>
    <name evidence="5" type="ORF">D4Z93_04050</name>
</gene>
<proteinExistence type="inferred from homology"/>
<dbReference type="GO" id="GO:0046872">
    <property type="term" value="F:metal ion binding"/>
    <property type="evidence" value="ECO:0007669"/>
    <property type="project" value="InterPro"/>
</dbReference>
<dbReference type="AlphaFoldDB" id="A0A386H249"/>
<dbReference type="InterPro" id="IPR007863">
    <property type="entry name" value="Peptidase_M16_C"/>
</dbReference>
<dbReference type="OrthoDB" id="9811314at2"/>
<evidence type="ECO:0000313" key="5">
    <source>
        <dbReference type="EMBL" id="AYD39736.1"/>
    </source>
</evidence>
<comment type="similarity">
    <text evidence="1 2">Belongs to the peptidase M16 family.</text>
</comment>
<reference evidence="5 6" key="1">
    <citation type="journal article" date="2019" name="Int. J. Syst. Evol. Microbiol.">
        <title>Clostridium fermenticellae sp. nov., isolated from the mud in a fermentation cellar for the production of the Chinese liquor, baijiu.</title>
        <authorList>
            <person name="Xu P.X."/>
            <person name="Chai L.J."/>
            <person name="Qiu T."/>
            <person name="Zhang X.J."/>
            <person name="Lu Z.M."/>
            <person name="Xiao C."/>
            <person name="Wang S.T."/>
            <person name="Shen C.H."/>
            <person name="Shi J.S."/>
            <person name="Xu Z.H."/>
        </authorList>
    </citation>
    <scope>NUCLEOTIDE SEQUENCE [LARGE SCALE GENOMIC DNA]</scope>
    <source>
        <strain evidence="5 6">JN500901</strain>
    </source>
</reference>
<dbReference type="InterPro" id="IPR050361">
    <property type="entry name" value="MPP/UQCRC_Complex"/>
</dbReference>
<sequence>MFDVQEKILENGIKIATVKKDTKMICIHCGINIGSVYEDRNQRGISHFIEHMLFKGTRKRNNEQINSYLENLGGEYDAYTDVTNTVYSIAALDDELEHSLEILSDMLMNSTFPIEELNKEKEVILAEIRSSKDDIEDYSFKKVNEFAFDKSPLKYDTMGDDTTVAKFKRNDILEFYNKYYVPNNCYMSIVSPFNHDKVLDIVYRYFGIWKLRQFKRSEIVVEDNIPITKVSYRKDIEQSTIVYAFTFNDITVEQELALRVLNYKFGESANSILFRRLREEKGLAYDIYTDLTLQKHIKILYIYTAVADENIDKTLDTINSCINEIKYEQIIFDDDTINHMKKVLKTAIAFTLEDSINIGDYVLRQIINNEDIFKFITDIEELKYVKKEDIYNVARLVFDKPTIHIVKGRR</sequence>
<dbReference type="RefSeq" id="WP_119970611.1">
    <property type="nucleotide sequence ID" value="NZ_CP032416.1"/>
</dbReference>
<evidence type="ECO:0000256" key="2">
    <source>
        <dbReference type="RuleBase" id="RU004447"/>
    </source>
</evidence>
<feature type="domain" description="Peptidase M16 N-terminal" evidence="3">
    <location>
        <begin position="17"/>
        <end position="160"/>
    </location>
</feature>
<dbReference type="Pfam" id="PF05193">
    <property type="entry name" value="Peptidase_M16_C"/>
    <property type="match status" value="1"/>
</dbReference>
<dbReference type="Proteomes" id="UP000266301">
    <property type="component" value="Chromosome"/>
</dbReference>
<organism evidence="5 6">
    <name type="scientific">Clostridium fermenticellae</name>
    <dbReference type="NCBI Taxonomy" id="2068654"/>
    <lineage>
        <taxon>Bacteria</taxon>
        <taxon>Bacillati</taxon>
        <taxon>Bacillota</taxon>
        <taxon>Clostridia</taxon>
        <taxon>Eubacteriales</taxon>
        <taxon>Clostridiaceae</taxon>
        <taxon>Clostridium</taxon>
    </lineage>
</organism>
<dbReference type="Gene3D" id="3.30.830.10">
    <property type="entry name" value="Metalloenzyme, LuxS/M16 peptidase-like"/>
    <property type="match status" value="2"/>
</dbReference>
<dbReference type="PROSITE" id="PS00143">
    <property type="entry name" value="INSULINASE"/>
    <property type="match status" value="1"/>
</dbReference>
<keyword evidence="6" id="KW-1185">Reference proteome</keyword>
<feature type="domain" description="Peptidase M16 C-terminal" evidence="4">
    <location>
        <begin position="167"/>
        <end position="334"/>
    </location>
</feature>
<dbReference type="InterPro" id="IPR001431">
    <property type="entry name" value="Pept_M16_Zn_BS"/>
</dbReference>
<evidence type="ECO:0000259" key="4">
    <source>
        <dbReference type="Pfam" id="PF05193"/>
    </source>
</evidence>
<dbReference type="GO" id="GO:0006508">
    <property type="term" value="P:proteolysis"/>
    <property type="evidence" value="ECO:0007669"/>
    <property type="project" value="InterPro"/>
</dbReference>